<name>A0AAP2FLQ0_KLEOX</name>
<keyword evidence="2" id="KW-1185">Reference proteome</keyword>
<proteinExistence type="predicted"/>
<accession>A0AAP2FLQ0</accession>
<evidence type="ECO:0000313" key="2">
    <source>
        <dbReference type="Proteomes" id="UP000673434"/>
    </source>
</evidence>
<dbReference type="AlphaFoldDB" id="A0AAP2FLQ0"/>
<reference evidence="1 2" key="1">
    <citation type="submission" date="2021-03" db="EMBL/GenBank/DDBJ databases">
        <authorList>
            <person name="Stanton E."/>
        </authorList>
    </citation>
    <scope>NUCLEOTIDE SEQUENCE [LARGE SCALE GENOMIC DNA]</scope>
    <source>
        <strain evidence="1 2">2020EL-00037</strain>
    </source>
</reference>
<organism evidence="1 2">
    <name type="scientific">Klebsiella oxytoca</name>
    <dbReference type="NCBI Taxonomy" id="571"/>
    <lineage>
        <taxon>Bacteria</taxon>
        <taxon>Pseudomonadati</taxon>
        <taxon>Pseudomonadota</taxon>
        <taxon>Gammaproteobacteria</taxon>
        <taxon>Enterobacterales</taxon>
        <taxon>Enterobacteriaceae</taxon>
        <taxon>Klebsiella/Raoultella group</taxon>
        <taxon>Klebsiella</taxon>
    </lineage>
</organism>
<gene>
    <name evidence="1" type="ORF">J7S78_14175</name>
</gene>
<dbReference type="Pfam" id="PF20457">
    <property type="entry name" value="DUF6710"/>
    <property type="match status" value="1"/>
</dbReference>
<sequence length="245" mass="27922">MMKNFLRKIFRTVHSVPEKNKPTKLPQHPRLQSEVSSIPGNAKWFAEEGKLRFDKVMSLAKSVDNAGRETLIRALIRPIQADYLLAVATEGQDAREFLDERFFFFSDFIHYFDDSIAQRTEDFSSDYTVFLAKDIVLPCPWSENRYKNALSIGTHAGNPWVSDDNHKIDVWLPWKIGFVGGGNHSLMPGILWGEGELKAYRVTDASSVFERVSTDGINWYAGDKAIEAVKDYRVAAIYEIGRLIL</sequence>
<dbReference type="Proteomes" id="UP000673434">
    <property type="component" value="Unassembled WGS sequence"/>
</dbReference>
<dbReference type="RefSeq" id="WP_210846363.1">
    <property type="nucleotide sequence ID" value="NZ_JAGKON010000013.1"/>
</dbReference>
<dbReference type="EMBL" id="JAGKON010000013">
    <property type="protein sequence ID" value="MBQ0600942.1"/>
    <property type="molecule type" value="Genomic_DNA"/>
</dbReference>
<evidence type="ECO:0000313" key="1">
    <source>
        <dbReference type="EMBL" id="MBQ0600942.1"/>
    </source>
</evidence>
<protein>
    <submittedName>
        <fullName evidence="1">Uncharacterized protein</fullName>
    </submittedName>
</protein>
<dbReference type="InterPro" id="IPR046556">
    <property type="entry name" value="DUF6710"/>
</dbReference>
<comment type="caution">
    <text evidence="1">The sequence shown here is derived from an EMBL/GenBank/DDBJ whole genome shotgun (WGS) entry which is preliminary data.</text>
</comment>